<dbReference type="Proteomes" id="UP000188533">
    <property type="component" value="Unassembled WGS sequence"/>
</dbReference>
<proteinExistence type="predicted"/>
<feature type="signal peptide" evidence="1">
    <location>
        <begin position="1"/>
        <end position="18"/>
    </location>
</feature>
<sequence>MAQHCFSFCSFVHWLVSGFDPPNLRHPPPGCIVHFDTEHRMVCCIVDGTSSVGYLYRMGYAKWVNGVIV</sequence>
<dbReference type="EMBL" id="BDGU01000070">
    <property type="protein sequence ID" value="GAW01680.1"/>
    <property type="molecule type" value="Genomic_DNA"/>
</dbReference>
<dbReference type="AlphaFoldDB" id="A0A1Q3E375"/>
<evidence type="ECO:0000313" key="3">
    <source>
        <dbReference type="Proteomes" id="UP000188533"/>
    </source>
</evidence>
<reference evidence="2 3" key="2">
    <citation type="submission" date="2017-02" db="EMBL/GenBank/DDBJ databases">
        <title>A genome survey and senescence transcriptome analysis in Lentinula edodes.</title>
        <authorList>
            <person name="Sakamoto Y."/>
            <person name="Nakade K."/>
            <person name="Sato S."/>
            <person name="Yoshida Y."/>
            <person name="Miyazaki K."/>
            <person name="Natsume S."/>
            <person name="Konno N."/>
        </authorList>
    </citation>
    <scope>NUCLEOTIDE SEQUENCE [LARGE SCALE GENOMIC DNA]</scope>
    <source>
        <strain evidence="2 3">NBRC 111202</strain>
    </source>
</reference>
<evidence type="ECO:0000256" key="1">
    <source>
        <dbReference type="SAM" id="SignalP"/>
    </source>
</evidence>
<protein>
    <submittedName>
        <fullName evidence="2">Uncharacterized protein</fullName>
    </submittedName>
</protein>
<evidence type="ECO:0000313" key="2">
    <source>
        <dbReference type="EMBL" id="GAW01680.1"/>
    </source>
</evidence>
<name>A0A1Q3E375_LENED</name>
<organism evidence="2 3">
    <name type="scientific">Lentinula edodes</name>
    <name type="common">Shiitake mushroom</name>
    <name type="synonym">Lentinus edodes</name>
    <dbReference type="NCBI Taxonomy" id="5353"/>
    <lineage>
        <taxon>Eukaryota</taxon>
        <taxon>Fungi</taxon>
        <taxon>Dikarya</taxon>
        <taxon>Basidiomycota</taxon>
        <taxon>Agaricomycotina</taxon>
        <taxon>Agaricomycetes</taxon>
        <taxon>Agaricomycetidae</taxon>
        <taxon>Agaricales</taxon>
        <taxon>Marasmiineae</taxon>
        <taxon>Omphalotaceae</taxon>
        <taxon>Lentinula</taxon>
    </lineage>
</organism>
<gene>
    <name evidence="2" type="ORF">LENED_003288</name>
</gene>
<accession>A0A1Q3E375</accession>
<keyword evidence="3" id="KW-1185">Reference proteome</keyword>
<reference evidence="2 3" key="1">
    <citation type="submission" date="2016-08" db="EMBL/GenBank/DDBJ databases">
        <authorList>
            <consortium name="Lentinula edodes genome sequencing consortium"/>
            <person name="Sakamoto Y."/>
            <person name="Nakade K."/>
            <person name="Sato S."/>
            <person name="Yoshida Y."/>
            <person name="Miyazaki K."/>
            <person name="Natsume S."/>
            <person name="Konno N."/>
        </authorList>
    </citation>
    <scope>NUCLEOTIDE SEQUENCE [LARGE SCALE GENOMIC DNA]</scope>
    <source>
        <strain evidence="2 3">NBRC 111202</strain>
    </source>
</reference>
<comment type="caution">
    <text evidence="2">The sequence shown here is derived from an EMBL/GenBank/DDBJ whole genome shotgun (WGS) entry which is preliminary data.</text>
</comment>
<feature type="chain" id="PRO_5012479031" evidence="1">
    <location>
        <begin position="19"/>
        <end position="69"/>
    </location>
</feature>
<keyword evidence="1" id="KW-0732">Signal</keyword>